<sequence>MMSDIQIKTQHHQLVRNDLENENVSLLTSHEKFIKKSRKSTKRQYLADVVSLNANRVILKANINIVKPRLPSSIVVSDFKSEQVPYIEQLGWVLVYLFKRYPELKQTKGFNSEHINCEEHILRKGFYETHVFSRIDVGCASPQQKHMTIEIAHGKFDEKNTRWSVEVLADGGLVRKYICETQDQVVSKVDQQLHKYGLTKLAWEQARNVS</sequence>
<organism evidence="1 2">
    <name type="scientific">Alkalimarinus alittae</name>
    <dbReference type="NCBI Taxonomy" id="2961619"/>
    <lineage>
        <taxon>Bacteria</taxon>
        <taxon>Pseudomonadati</taxon>
        <taxon>Pseudomonadota</taxon>
        <taxon>Gammaproteobacteria</taxon>
        <taxon>Alteromonadales</taxon>
        <taxon>Alteromonadaceae</taxon>
        <taxon>Alkalimarinus</taxon>
    </lineage>
</organism>
<evidence type="ECO:0000313" key="1">
    <source>
        <dbReference type="EMBL" id="UZE96382.1"/>
    </source>
</evidence>
<name>A0ABY6N313_9ALTE</name>
<keyword evidence="2" id="KW-1185">Reference proteome</keyword>
<dbReference type="EMBL" id="CP100390">
    <property type="protein sequence ID" value="UZE96382.1"/>
    <property type="molecule type" value="Genomic_DNA"/>
</dbReference>
<accession>A0ABY6N313</accession>
<reference evidence="1" key="1">
    <citation type="submission" date="2022-06" db="EMBL/GenBank/DDBJ databases">
        <title>Alkalimarinus sp. nov., isolated from gut of a Alitta virens.</title>
        <authorList>
            <person name="Yang A.I."/>
            <person name="Shin N.-R."/>
        </authorList>
    </citation>
    <scope>NUCLEOTIDE SEQUENCE</scope>
    <source>
        <strain evidence="1">A2M4</strain>
    </source>
</reference>
<dbReference type="RefSeq" id="WP_265047868.1">
    <property type="nucleotide sequence ID" value="NZ_CP100390.1"/>
</dbReference>
<dbReference type="Proteomes" id="UP001163739">
    <property type="component" value="Chromosome"/>
</dbReference>
<gene>
    <name evidence="1" type="ORF">NKI27_01150</name>
</gene>
<evidence type="ECO:0000313" key="2">
    <source>
        <dbReference type="Proteomes" id="UP001163739"/>
    </source>
</evidence>
<protein>
    <submittedName>
        <fullName evidence="1">Uncharacterized protein</fullName>
    </submittedName>
</protein>
<proteinExistence type="predicted"/>